<sequence>MFHSHFKTFQNARFPAPLSLSGDPDLDLGFFSITFLLLHFLMEIIGIKLKSRFEYTNMEKPHSCHLFCY</sequence>
<organism evidence="2 3">
    <name type="scientific">Helianthus annuus</name>
    <name type="common">Common sunflower</name>
    <dbReference type="NCBI Taxonomy" id="4232"/>
    <lineage>
        <taxon>Eukaryota</taxon>
        <taxon>Viridiplantae</taxon>
        <taxon>Streptophyta</taxon>
        <taxon>Embryophyta</taxon>
        <taxon>Tracheophyta</taxon>
        <taxon>Spermatophyta</taxon>
        <taxon>Magnoliopsida</taxon>
        <taxon>eudicotyledons</taxon>
        <taxon>Gunneridae</taxon>
        <taxon>Pentapetalae</taxon>
        <taxon>asterids</taxon>
        <taxon>campanulids</taxon>
        <taxon>Asterales</taxon>
        <taxon>Asteraceae</taxon>
        <taxon>Asteroideae</taxon>
        <taxon>Heliantheae alliance</taxon>
        <taxon>Heliantheae</taxon>
        <taxon>Helianthus</taxon>
    </lineage>
</organism>
<evidence type="ECO:0000313" key="2">
    <source>
        <dbReference type="EMBL" id="OTG19531.1"/>
    </source>
</evidence>
<keyword evidence="1" id="KW-0812">Transmembrane</keyword>
<evidence type="ECO:0000256" key="1">
    <source>
        <dbReference type="SAM" id="Phobius"/>
    </source>
</evidence>
<gene>
    <name evidence="2" type="ORF">HannXRQ_Chr08g0235151</name>
</gene>
<evidence type="ECO:0000313" key="3">
    <source>
        <dbReference type="Proteomes" id="UP000215914"/>
    </source>
</evidence>
<keyword evidence="1" id="KW-1133">Transmembrane helix</keyword>
<dbReference type="AlphaFoldDB" id="A0A251UB71"/>
<dbReference type="EMBL" id="CM007897">
    <property type="protein sequence ID" value="OTG19531.1"/>
    <property type="molecule type" value="Genomic_DNA"/>
</dbReference>
<protein>
    <submittedName>
        <fullName evidence="2">Uncharacterized protein</fullName>
    </submittedName>
</protein>
<dbReference type="InParanoid" id="A0A251UB71"/>
<proteinExistence type="predicted"/>
<accession>A0A251UB71</accession>
<name>A0A251UB71_HELAN</name>
<feature type="transmembrane region" description="Helical" evidence="1">
    <location>
        <begin position="28"/>
        <end position="49"/>
    </location>
</feature>
<dbReference type="Proteomes" id="UP000215914">
    <property type="component" value="Chromosome 8"/>
</dbReference>
<keyword evidence="1" id="KW-0472">Membrane</keyword>
<reference evidence="3" key="1">
    <citation type="journal article" date="2017" name="Nature">
        <title>The sunflower genome provides insights into oil metabolism, flowering and Asterid evolution.</title>
        <authorList>
            <person name="Badouin H."/>
            <person name="Gouzy J."/>
            <person name="Grassa C.J."/>
            <person name="Murat F."/>
            <person name="Staton S.E."/>
            <person name="Cottret L."/>
            <person name="Lelandais-Briere C."/>
            <person name="Owens G.L."/>
            <person name="Carrere S."/>
            <person name="Mayjonade B."/>
            <person name="Legrand L."/>
            <person name="Gill N."/>
            <person name="Kane N.C."/>
            <person name="Bowers J.E."/>
            <person name="Hubner S."/>
            <person name="Bellec A."/>
            <person name="Berard A."/>
            <person name="Berges H."/>
            <person name="Blanchet N."/>
            <person name="Boniface M.C."/>
            <person name="Brunel D."/>
            <person name="Catrice O."/>
            <person name="Chaidir N."/>
            <person name="Claudel C."/>
            <person name="Donnadieu C."/>
            <person name="Faraut T."/>
            <person name="Fievet G."/>
            <person name="Helmstetter N."/>
            <person name="King M."/>
            <person name="Knapp S.J."/>
            <person name="Lai Z."/>
            <person name="Le Paslier M.C."/>
            <person name="Lippi Y."/>
            <person name="Lorenzon L."/>
            <person name="Mandel J.R."/>
            <person name="Marage G."/>
            <person name="Marchand G."/>
            <person name="Marquand E."/>
            <person name="Bret-Mestries E."/>
            <person name="Morien E."/>
            <person name="Nambeesan S."/>
            <person name="Nguyen T."/>
            <person name="Pegot-Espagnet P."/>
            <person name="Pouilly N."/>
            <person name="Raftis F."/>
            <person name="Sallet E."/>
            <person name="Schiex T."/>
            <person name="Thomas J."/>
            <person name="Vandecasteele C."/>
            <person name="Vares D."/>
            <person name="Vear F."/>
            <person name="Vautrin S."/>
            <person name="Crespi M."/>
            <person name="Mangin B."/>
            <person name="Burke J.M."/>
            <person name="Salse J."/>
            <person name="Munos S."/>
            <person name="Vincourt P."/>
            <person name="Rieseberg L.H."/>
            <person name="Langlade N.B."/>
        </authorList>
    </citation>
    <scope>NUCLEOTIDE SEQUENCE [LARGE SCALE GENOMIC DNA]</scope>
    <source>
        <strain evidence="3">cv. SF193</strain>
    </source>
</reference>
<keyword evidence="3" id="KW-1185">Reference proteome</keyword>